<evidence type="ECO:0000256" key="3">
    <source>
        <dbReference type="ARBA" id="ARBA00007739"/>
    </source>
</evidence>
<dbReference type="Gene3D" id="3.40.710.10">
    <property type="entry name" value="DD-peptidase/beta-lactamase superfamily"/>
    <property type="match status" value="1"/>
</dbReference>
<evidence type="ECO:0000256" key="9">
    <source>
        <dbReference type="ARBA" id="ARBA00022801"/>
    </source>
</evidence>
<sequence length="687" mass="77097">MKFWQIYKEATKQQKIRWIKKWGLIASGSLVLSFIGLLLLAKLMGPPALLVPQTTIMYAADGSKMGEINNGGQNRYWLPLKKIDKDIIKATISIEDKSFYKHNGFDFKRIAGALLADIKAGSKVQGASTITQQYARNLFLTHEKTWRRKFQEAFYTLRLEMSYSKDEILEGYLNTIYYGHGSYGIQSASRYYFGKNAEDLTLAESSMLAGIPKGPSYYSPILHEENAKKRQEIILSSMAEDGSIKKGKIKDAVSEMLTYVQEEDEEITTVAPYFQDAVMRTLKKELNINTNSIQFGGLRIYTTLDPHMQEVAEHTIENRIIDNSDIQTALVAMDPRSGDVKALVGGRDFEKSSFNRALQARRAPGSTFKPFLYYTALEHGYTASTPIKSEPTTFAMADGVTNYKPKNFKNRYANDFITMAQALALSDNVYAVKTNLYLGPDKLVKTAKKFGINSELASIPSLALGSKAVGVLELTNAYGVFANGGKKTDPVFITKITDSKGEVLYQHEYESEQVIDENKAFVMTDLLAGTFDEKLNDYTSVTGSSINHYLTRPMAGKSGSTPNDSWMVGYAPQLVTGVWVGYDNNEELHDVNDTGYSKRIWAYFMEGALKNKQILSFEQPEGVTAVTINPQNGMLATESCPVTRISYYEKGTEPVEFCDEHGVSNEIKEKLEKKEEKKGFFKRIFSW</sequence>
<keyword evidence="12 17" id="KW-0472">Membrane</keyword>
<evidence type="ECO:0000256" key="13">
    <source>
        <dbReference type="ARBA" id="ARBA00023268"/>
    </source>
</evidence>
<keyword evidence="11" id="KW-0573">Peptidoglycan synthesis</keyword>
<evidence type="ECO:0000256" key="11">
    <source>
        <dbReference type="ARBA" id="ARBA00022984"/>
    </source>
</evidence>
<dbReference type="Pfam" id="PF00912">
    <property type="entry name" value="Transgly"/>
    <property type="match status" value="1"/>
</dbReference>
<name>A0A1V3GDK8_9BACL</name>
<keyword evidence="5" id="KW-0121">Carboxypeptidase</keyword>
<keyword evidence="6" id="KW-0645">Protease</keyword>
<dbReference type="InterPro" id="IPR050396">
    <property type="entry name" value="Glycosyltr_51/Transpeptidase"/>
</dbReference>
<comment type="similarity">
    <text evidence="3">In the N-terminal section; belongs to the glycosyltransferase 51 family.</text>
</comment>
<evidence type="ECO:0000256" key="4">
    <source>
        <dbReference type="ARBA" id="ARBA00022475"/>
    </source>
</evidence>
<dbReference type="SUPFAM" id="SSF53955">
    <property type="entry name" value="Lysozyme-like"/>
    <property type="match status" value="1"/>
</dbReference>
<gene>
    <name evidence="20" type="ORF">UN64_06235</name>
</gene>
<dbReference type="GO" id="GO:0071555">
    <property type="term" value="P:cell wall organization"/>
    <property type="evidence" value="ECO:0007669"/>
    <property type="project" value="UniProtKB-KW"/>
</dbReference>
<dbReference type="GO" id="GO:0008955">
    <property type="term" value="F:peptidoglycan glycosyltransferase activity"/>
    <property type="evidence" value="ECO:0007669"/>
    <property type="project" value="UniProtKB-EC"/>
</dbReference>
<keyword evidence="10" id="KW-0133">Cell shape</keyword>
<evidence type="ECO:0000256" key="5">
    <source>
        <dbReference type="ARBA" id="ARBA00022645"/>
    </source>
</evidence>
<dbReference type="PANTHER" id="PTHR32282">
    <property type="entry name" value="BINDING PROTEIN TRANSPEPTIDASE, PUTATIVE-RELATED"/>
    <property type="match status" value="1"/>
</dbReference>
<dbReference type="Proteomes" id="UP000188597">
    <property type="component" value="Unassembled WGS sequence"/>
</dbReference>
<evidence type="ECO:0000313" key="20">
    <source>
        <dbReference type="EMBL" id="OOE14782.1"/>
    </source>
</evidence>
<protein>
    <submittedName>
        <fullName evidence="20">Monofunctional biosynthetic peptidoglycan transglycosylase</fullName>
    </submittedName>
</protein>
<dbReference type="InterPro" id="IPR036950">
    <property type="entry name" value="PBP_transglycosylase"/>
</dbReference>
<evidence type="ECO:0000256" key="6">
    <source>
        <dbReference type="ARBA" id="ARBA00022670"/>
    </source>
</evidence>
<reference evidence="20 21" key="1">
    <citation type="submission" date="2016-11" db="EMBL/GenBank/DDBJ databases">
        <authorList>
            <person name="Jaros S."/>
            <person name="Januszkiewicz K."/>
            <person name="Wedrychowicz H."/>
        </authorList>
    </citation>
    <scope>NUCLEOTIDE SEQUENCE [LARGE SCALE GENOMIC DNA]</scope>
    <source>
        <strain evidence="20 21">Con a/3</strain>
    </source>
</reference>
<dbReference type="InterPro" id="IPR012338">
    <property type="entry name" value="Beta-lactam/transpept-like"/>
</dbReference>
<dbReference type="GO" id="GO:0005886">
    <property type="term" value="C:plasma membrane"/>
    <property type="evidence" value="ECO:0007669"/>
    <property type="project" value="UniProtKB-SubCell"/>
</dbReference>
<evidence type="ECO:0000256" key="17">
    <source>
        <dbReference type="SAM" id="Phobius"/>
    </source>
</evidence>
<evidence type="ECO:0000256" key="10">
    <source>
        <dbReference type="ARBA" id="ARBA00022960"/>
    </source>
</evidence>
<accession>A0A1V3GDK8</accession>
<dbReference type="FunFam" id="1.10.3810.10:FF:000001">
    <property type="entry name" value="Penicillin-binding protein 1A"/>
    <property type="match status" value="1"/>
</dbReference>
<dbReference type="InterPro" id="IPR001264">
    <property type="entry name" value="Glyco_trans_51"/>
</dbReference>
<evidence type="ECO:0000259" key="18">
    <source>
        <dbReference type="Pfam" id="PF00905"/>
    </source>
</evidence>
<dbReference type="PANTHER" id="PTHR32282:SF11">
    <property type="entry name" value="PENICILLIN-BINDING PROTEIN 1B"/>
    <property type="match status" value="1"/>
</dbReference>
<evidence type="ECO:0000256" key="15">
    <source>
        <dbReference type="ARBA" id="ARBA00034000"/>
    </source>
</evidence>
<keyword evidence="8" id="KW-0808">Transferase</keyword>
<comment type="caution">
    <text evidence="20">The sequence shown here is derived from an EMBL/GenBank/DDBJ whole genome shotgun (WGS) entry which is preliminary data.</text>
</comment>
<evidence type="ECO:0000256" key="2">
    <source>
        <dbReference type="ARBA" id="ARBA00007090"/>
    </source>
</evidence>
<keyword evidence="13" id="KW-0511">Multifunctional enzyme</keyword>
<comment type="catalytic activity">
    <reaction evidence="16">
        <text>[GlcNAc-(1-&gt;4)-Mur2Ac(oyl-L-Ala-gamma-D-Glu-L-Lys-D-Ala-D-Ala)](n)-di-trans,octa-cis-undecaprenyl diphosphate + beta-D-GlcNAc-(1-&gt;4)-Mur2Ac(oyl-L-Ala-gamma-D-Glu-L-Lys-D-Ala-D-Ala)-di-trans,octa-cis-undecaprenyl diphosphate = [GlcNAc-(1-&gt;4)-Mur2Ac(oyl-L-Ala-gamma-D-Glu-L-Lys-D-Ala-D-Ala)](n+1)-di-trans,octa-cis-undecaprenyl diphosphate + di-trans,octa-cis-undecaprenyl diphosphate + H(+)</text>
        <dbReference type="Rhea" id="RHEA:23708"/>
        <dbReference type="Rhea" id="RHEA-COMP:9602"/>
        <dbReference type="Rhea" id="RHEA-COMP:9603"/>
        <dbReference type="ChEBI" id="CHEBI:15378"/>
        <dbReference type="ChEBI" id="CHEBI:58405"/>
        <dbReference type="ChEBI" id="CHEBI:60033"/>
        <dbReference type="ChEBI" id="CHEBI:78435"/>
        <dbReference type="EC" id="2.4.99.28"/>
    </reaction>
</comment>
<dbReference type="AlphaFoldDB" id="A0A1V3GDK8"/>
<feature type="domain" description="Penicillin-binding protein transpeptidase" evidence="18">
    <location>
        <begin position="329"/>
        <end position="598"/>
    </location>
</feature>
<dbReference type="SUPFAM" id="SSF56601">
    <property type="entry name" value="beta-lactamase/transpeptidase-like"/>
    <property type="match status" value="1"/>
</dbReference>
<dbReference type="GO" id="GO:0009252">
    <property type="term" value="P:peptidoglycan biosynthetic process"/>
    <property type="evidence" value="ECO:0007669"/>
    <property type="project" value="UniProtKB-KW"/>
</dbReference>
<keyword evidence="4" id="KW-1003">Cell membrane</keyword>
<evidence type="ECO:0000256" key="7">
    <source>
        <dbReference type="ARBA" id="ARBA00022676"/>
    </source>
</evidence>
<dbReference type="EMBL" id="MQMF01000001">
    <property type="protein sequence ID" value="OOE14782.1"/>
    <property type="molecule type" value="Genomic_DNA"/>
</dbReference>
<evidence type="ECO:0000313" key="21">
    <source>
        <dbReference type="Proteomes" id="UP000188597"/>
    </source>
</evidence>
<keyword evidence="14" id="KW-0961">Cell wall biogenesis/degradation</keyword>
<evidence type="ECO:0000256" key="14">
    <source>
        <dbReference type="ARBA" id="ARBA00023316"/>
    </source>
</evidence>
<comment type="similarity">
    <text evidence="2">In the C-terminal section; belongs to the transpeptidase family.</text>
</comment>
<keyword evidence="9" id="KW-0378">Hydrolase</keyword>
<feature type="transmembrane region" description="Helical" evidence="17">
    <location>
        <begin position="21"/>
        <end position="41"/>
    </location>
</feature>
<dbReference type="GO" id="GO:0009002">
    <property type="term" value="F:serine-type D-Ala-D-Ala carboxypeptidase activity"/>
    <property type="evidence" value="ECO:0007669"/>
    <property type="project" value="UniProtKB-EC"/>
</dbReference>
<evidence type="ECO:0000259" key="19">
    <source>
        <dbReference type="Pfam" id="PF00912"/>
    </source>
</evidence>
<proteinExistence type="inferred from homology"/>
<keyword evidence="17" id="KW-1133">Transmembrane helix</keyword>
<feature type="domain" description="Glycosyl transferase family 51" evidence="19">
    <location>
        <begin position="63"/>
        <end position="238"/>
    </location>
</feature>
<comment type="subcellular location">
    <subcellularLocation>
        <location evidence="1">Cell membrane</location>
    </subcellularLocation>
</comment>
<dbReference type="Pfam" id="PF00905">
    <property type="entry name" value="Transpeptidase"/>
    <property type="match status" value="1"/>
</dbReference>
<evidence type="ECO:0000256" key="8">
    <source>
        <dbReference type="ARBA" id="ARBA00022679"/>
    </source>
</evidence>
<dbReference type="GO" id="GO:0030288">
    <property type="term" value="C:outer membrane-bounded periplasmic space"/>
    <property type="evidence" value="ECO:0007669"/>
    <property type="project" value="TreeGrafter"/>
</dbReference>
<dbReference type="GO" id="GO:0006508">
    <property type="term" value="P:proteolysis"/>
    <property type="evidence" value="ECO:0007669"/>
    <property type="project" value="UniProtKB-KW"/>
</dbReference>
<dbReference type="GO" id="GO:0008658">
    <property type="term" value="F:penicillin binding"/>
    <property type="evidence" value="ECO:0007669"/>
    <property type="project" value="InterPro"/>
</dbReference>
<dbReference type="Gene3D" id="1.10.3810.10">
    <property type="entry name" value="Biosynthetic peptidoglycan transglycosylase-like"/>
    <property type="match status" value="1"/>
</dbReference>
<dbReference type="GO" id="GO:0008360">
    <property type="term" value="P:regulation of cell shape"/>
    <property type="evidence" value="ECO:0007669"/>
    <property type="project" value="UniProtKB-KW"/>
</dbReference>
<dbReference type="NCBIfam" id="TIGR02074">
    <property type="entry name" value="PBP_1a_fam"/>
    <property type="match status" value="1"/>
</dbReference>
<organism evidence="20 21">
    <name type="scientific">Fictibacillus arsenicus</name>
    <dbReference type="NCBI Taxonomy" id="255247"/>
    <lineage>
        <taxon>Bacteria</taxon>
        <taxon>Bacillati</taxon>
        <taxon>Bacillota</taxon>
        <taxon>Bacilli</taxon>
        <taxon>Bacillales</taxon>
        <taxon>Fictibacillaceae</taxon>
        <taxon>Fictibacillus</taxon>
    </lineage>
</organism>
<evidence type="ECO:0000256" key="1">
    <source>
        <dbReference type="ARBA" id="ARBA00004236"/>
    </source>
</evidence>
<keyword evidence="17" id="KW-0812">Transmembrane</keyword>
<dbReference type="RefSeq" id="WP_077360724.1">
    <property type="nucleotide sequence ID" value="NZ_MQMF01000001.1"/>
</dbReference>
<evidence type="ECO:0000256" key="12">
    <source>
        <dbReference type="ARBA" id="ARBA00023136"/>
    </source>
</evidence>
<dbReference type="InterPro" id="IPR023346">
    <property type="entry name" value="Lysozyme-like_dom_sf"/>
</dbReference>
<keyword evidence="7" id="KW-0328">Glycosyltransferase</keyword>
<dbReference type="OrthoDB" id="9766909at2"/>
<comment type="catalytic activity">
    <reaction evidence="15">
        <text>Preferential cleavage: (Ac)2-L-Lys-D-Ala-|-D-Ala. Also transpeptidation of peptidyl-alanyl moieties that are N-acyl substituents of D-alanine.</text>
        <dbReference type="EC" id="3.4.16.4"/>
    </reaction>
</comment>
<dbReference type="InterPro" id="IPR001460">
    <property type="entry name" value="PCN-bd_Tpept"/>
</dbReference>
<evidence type="ECO:0000256" key="16">
    <source>
        <dbReference type="ARBA" id="ARBA00049902"/>
    </source>
</evidence>